<proteinExistence type="predicted"/>
<evidence type="ECO:0000313" key="2">
    <source>
        <dbReference type="Proteomes" id="UP000059672"/>
    </source>
</evidence>
<evidence type="ECO:0000313" key="1">
    <source>
        <dbReference type="EMBL" id="AMC11848.1"/>
    </source>
</evidence>
<name>A0A0X8G856_9FLAO</name>
<sequence>MLKQLVALLFLMSLLVSCSYFEKKLERKPIQEVDTIVDFSTVDAFPLFPNCKDIPSRRKQQICFQLEMSQYIYAFLKQFKLNAKEKVNDTVLVKLKVNILGETSLSSIQISKETKELLPNLDSLIKTSLQSLPTLQPAIKRNMPVTTEFTLPIILKN</sequence>
<dbReference type="STRING" id="1622118.Lupro_11485"/>
<dbReference type="KEGG" id="lut:Lupro_11485"/>
<dbReference type="RefSeq" id="WP_068210418.1">
    <property type="nucleotide sequence ID" value="NZ_CP013355.1"/>
</dbReference>
<dbReference type="OrthoDB" id="1191002at2"/>
<dbReference type="EMBL" id="CP013355">
    <property type="protein sequence ID" value="AMC11848.1"/>
    <property type="molecule type" value="Genomic_DNA"/>
</dbReference>
<keyword evidence="2" id="KW-1185">Reference proteome</keyword>
<dbReference type="PROSITE" id="PS51257">
    <property type="entry name" value="PROKAR_LIPOPROTEIN"/>
    <property type="match status" value="1"/>
</dbReference>
<reference evidence="1 2" key="2">
    <citation type="journal article" date="2016" name="Int. J. Syst. Evol. Microbiol.">
        <title>Lutibacter profundi sp. nov., isolated from a deep-sea hydrothermal system on the Arctic Mid-Ocean Ridge and emended description of the genus Lutibacter.</title>
        <authorList>
            <person name="Le Moine Bauer S."/>
            <person name="Roalkvam I."/>
            <person name="Steen I.H."/>
            <person name="Dahle H."/>
        </authorList>
    </citation>
    <scope>NUCLEOTIDE SEQUENCE [LARGE SCALE GENOMIC DNA]</scope>
    <source>
        <strain evidence="1 2">LP1</strain>
    </source>
</reference>
<organism evidence="1 2">
    <name type="scientific">Lutibacter profundi</name>
    <dbReference type="NCBI Taxonomy" id="1622118"/>
    <lineage>
        <taxon>Bacteria</taxon>
        <taxon>Pseudomonadati</taxon>
        <taxon>Bacteroidota</taxon>
        <taxon>Flavobacteriia</taxon>
        <taxon>Flavobacteriales</taxon>
        <taxon>Flavobacteriaceae</taxon>
        <taxon>Lutibacter</taxon>
    </lineage>
</organism>
<dbReference type="Proteomes" id="UP000059672">
    <property type="component" value="Chromosome"/>
</dbReference>
<evidence type="ECO:0008006" key="3">
    <source>
        <dbReference type="Google" id="ProtNLM"/>
    </source>
</evidence>
<protein>
    <recommendedName>
        <fullName evidence="3">TonB C-terminal domain-containing protein</fullName>
    </recommendedName>
</protein>
<dbReference type="AlphaFoldDB" id="A0A0X8G856"/>
<reference evidence="2" key="1">
    <citation type="submission" date="2015-12" db="EMBL/GenBank/DDBJ databases">
        <title>Complete genome sequence of Lutibacter profundus strain LP1.</title>
        <authorList>
            <person name="Wissuwa J."/>
            <person name="Le Moine Bauer S."/>
            <person name="Stokke R."/>
            <person name="Dahle H."/>
            <person name="Steen I.H."/>
        </authorList>
    </citation>
    <scope>NUCLEOTIDE SEQUENCE [LARGE SCALE GENOMIC DNA]</scope>
    <source>
        <strain evidence="2">LP1</strain>
    </source>
</reference>
<accession>A0A0X8G856</accession>
<gene>
    <name evidence="1" type="ORF">Lupro_11485</name>
</gene>